<evidence type="ECO:0000256" key="1">
    <source>
        <dbReference type="SAM" id="SignalP"/>
    </source>
</evidence>
<dbReference type="GO" id="GO:0000272">
    <property type="term" value="P:polysaccharide catabolic process"/>
    <property type="evidence" value="ECO:0007669"/>
    <property type="project" value="InterPro"/>
</dbReference>
<dbReference type="Gene3D" id="1.10.1330.10">
    <property type="entry name" value="Dockerin domain"/>
    <property type="match status" value="1"/>
</dbReference>
<evidence type="ECO:0008006" key="4">
    <source>
        <dbReference type="Google" id="ProtNLM"/>
    </source>
</evidence>
<sequence length="798" mass="84179">MKRLLSAVIFLAGFVQAELLLFNDTFNTSNGQDINADLELRQSGTQAPAEWNDNVGNNWQSQIEGGTMRLYKAGTAGSVFASLDADFAPIADDIEISVDMQFPNGEAGFAMVNFGLADTDGFSANAGYSFRVDNRTGDYLLGFYDNGAFRGQSNVTAYVTNINTLVVHYQGGNAVSATFNGWQYVFSSGNTNYAGTVEAENRIMLGWYSDGDPSTSSVKFDNVSVTAESIPAFPAFADITGPNLIPNGDFSALANKVPSDASQWNMTGTFGDFSATANATADLESWSHYYEDPNRLIPAVGTPHVNDGDGELDGTFYLDTHLNGDTVVLNSSMDYRNGLKQEDILNGVAIDSDATYQFVTDLLDPSWNSSESAFTVALTTGSGSDVTNTANAVAGTLQQLVSTALPSSFGSPAAVSISGADLLAVQGSGPVNVIFNHVCDAEIPGFPGGVASNDVKNIALVSQVQLDSVSLHAVIEAQEGDLNKDGVVDQDDADLAQNYLDGNGGLSAADRQAALIGDGMTAAEALAALNLSDFDIDGDGSFTAGDVTAVRALTPWKLKMALNGAMIGFEWESTELKQYDVETCTSLENPVWTKYNDGVATYENILASGTGTNTLSAVLPDDSMRFFRVVEEAGPTSFISVESGSFEDPPGASGSWSVVHPVWNPTGSSLYQLNMGTTHFTTSPDGSWMALMNNIGTISQDLATTVNAGDTLTVTFSGGNAKSESSTTGGGVFNAVFRVGTTPYTMAVDTTGLDPDTWQTYTNTVTVSNSGSLSVEFTTVSGKPWLDNIGAVTRTEPR</sequence>
<feature type="chain" id="PRO_5026930803" description="Dockerin domain-containing protein" evidence="1">
    <location>
        <begin position="18"/>
        <end position="798"/>
    </location>
</feature>
<feature type="signal peptide" evidence="1">
    <location>
        <begin position="1"/>
        <end position="17"/>
    </location>
</feature>
<dbReference type="RefSeq" id="WP_160627257.1">
    <property type="nucleotide sequence ID" value="NZ_CP047593.1"/>
</dbReference>
<evidence type="ECO:0000313" key="3">
    <source>
        <dbReference type="Proteomes" id="UP000464954"/>
    </source>
</evidence>
<gene>
    <name evidence="2" type="ORF">GT409_04250</name>
</gene>
<accession>A0A6P1M1I8</accession>
<organism evidence="2 3">
    <name type="scientific">Tichowtungia aerotolerans</name>
    <dbReference type="NCBI Taxonomy" id="2697043"/>
    <lineage>
        <taxon>Bacteria</taxon>
        <taxon>Pseudomonadati</taxon>
        <taxon>Kiritimatiellota</taxon>
        <taxon>Tichowtungiia</taxon>
        <taxon>Tichowtungiales</taxon>
        <taxon>Tichowtungiaceae</taxon>
        <taxon>Tichowtungia</taxon>
    </lineage>
</organism>
<dbReference type="EMBL" id="CP047593">
    <property type="protein sequence ID" value="QHI68689.1"/>
    <property type="molecule type" value="Genomic_DNA"/>
</dbReference>
<proteinExistence type="predicted"/>
<keyword evidence="1" id="KW-0732">Signal</keyword>
<reference evidence="2 3" key="1">
    <citation type="submission" date="2020-01" db="EMBL/GenBank/DDBJ databases">
        <title>Ponticoccus aerotolerans gen. nov., sp. nov., an anaerobic bacterium and proposal of Ponticoccusceae fam. nov., Ponticoccusles ord. nov. and Ponticoccuse classis nov. in the phylum Kiritimatiellaeota.</title>
        <authorList>
            <person name="Zhou L.Y."/>
            <person name="Du Z.J."/>
        </authorList>
    </citation>
    <scope>NUCLEOTIDE SEQUENCE [LARGE SCALE GENOMIC DNA]</scope>
    <source>
        <strain evidence="2 3">S-5007</strain>
    </source>
</reference>
<evidence type="ECO:0000313" key="2">
    <source>
        <dbReference type="EMBL" id="QHI68689.1"/>
    </source>
</evidence>
<dbReference type="AlphaFoldDB" id="A0A6P1M1I8"/>
<protein>
    <recommendedName>
        <fullName evidence="4">Dockerin domain-containing protein</fullName>
    </recommendedName>
</protein>
<dbReference type="CDD" id="cd14256">
    <property type="entry name" value="Dockerin_I"/>
    <property type="match status" value="1"/>
</dbReference>
<dbReference type="KEGG" id="taer:GT409_04250"/>
<dbReference type="Proteomes" id="UP000464954">
    <property type="component" value="Chromosome"/>
</dbReference>
<keyword evidence="3" id="KW-1185">Reference proteome</keyword>
<dbReference type="InterPro" id="IPR036439">
    <property type="entry name" value="Dockerin_dom_sf"/>
</dbReference>
<name>A0A6P1M1I8_9BACT</name>